<accession>T2M9D5</accession>
<dbReference type="KEGG" id="hmg:100199504"/>
<name>T2M9D5_HYDVU</name>
<organism evidence="2">
    <name type="scientific">Hydra vulgaris</name>
    <name type="common">Hydra</name>
    <name type="synonym">Hydra attenuata</name>
    <dbReference type="NCBI Taxonomy" id="6087"/>
    <lineage>
        <taxon>Eukaryota</taxon>
        <taxon>Metazoa</taxon>
        <taxon>Cnidaria</taxon>
        <taxon>Hydrozoa</taxon>
        <taxon>Hydroidolina</taxon>
        <taxon>Anthoathecata</taxon>
        <taxon>Aplanulata</taxon>
        <taxon>Hydridae</taxon>
        <taxon>Hydra</taxon>
    </lineage>
</organism>
<dbReference type="Pfam" id="PF21516">
    <property type="entry name" value="YqeH-like_C"/>
    <property type="match status" value="1"/>
</dbReference>
<dbReference type="InterPro" id="IPR048422">
    <property type="entry name" value="NOA1/YqeH-like_C"/>
</dbReference>
<dbReference type="InterPro" id="IPR052807">
    <property type="entry name" value="Mito_transl_resp_regulator"/>
</dbReference>
<dbReference type="GeneID" id="100199504"/>
<dbReference type="PANTHER" id="PTHR46406">
    <property type="entry name" value="NITRIC OXIDE-ASSOCIATED PROTEIN 1"/>
    <property type="match status" value="1"/>
</dbReference>
<feature type="domain" description="NOA1/YqeH-like C-terminal" evidence="1">
    <location>
        <begin position="462"/>
        <end position="561"/>
    </location>
</feature>
<dbReference type="InterPro" id="IPR027417">
    <property type="entry name" value="P-loop_NTPase"/>
</dbReference>
<evidence type="ECO:0000259" key="1">
    <source>
        <dbReference type="Pfam" id="PF21516"/>
    </source>
</evidence>
<dbReference type="PANTHER" id="PTHR46406:SF1">
    <property type="entry name" value="NITRIC OXIDE-ASSOCIATED PROTEIN 1"/>
    <property type="match status" value="1"/>
</dbReference>
<evidence type="ECO:0000313" key="2">
    <source>
        <dbReference type="EMBL" id="CDG68666.1"/>
    </source>
</evidence>
<dbReference type="CDD" id="cd01855">
    <property type="entry name" value="YqeH"/>
    <property type="match status" value="1"/>
</dbReference>
<proteinExistence type="evidence at transcript level"/>
<dbReference type="OMA" id="LGCTNVG"/>
<dbReference type="SUPFAM" id="SSF52540">
    <property type="entry name" value="P-loop containing nucleoside triphosphate hydrolases"/>
    <property type="match status" value="1"/>
</dbReference>
<dbReference type="EMBL" id="HAAD01002434">
    <property type="protein sequence ID" value="CDG68666.1"/>
    <property type="molecule type" value="mRNA"/>
</dbReference>
<dbReference type="AlphaFoldDB" id="T2M9D5"/>
<protein>
    <submittedName>
        <fullName evidence="2">Uncharacterized protein C4orf14</fullName>
    </submittedName>
</protein>
<gene>
    <name evidence="2" type="primary">C4orf14</name>
</gene>
<dbReference type="Gene3D" id="3.40.50.300">
    <property type="entry name" value="P-loop containing nucleotide triphosphate hydrolases"/>
    <property type="match status" value="1"/>
</dbReference>
<reference evidence="2" key="1">
    <citation type="journal article" date="2013" name="Genome Biol. Evol.">
        <title>Punctuated emergences of genetic and phenotypic innovations in eumetazoan, bilaterian, euteleostome, and hominidae ancestors.</title>
        <authorList>
            <person name="Wenger Y."/>
            <person name="Galliot B."/>
        </authorList>
    </citation>
    <scope>NUCLEOTIDE SEQUENCE</scope>
    <source>
        <tissue evidence="2">Whole animals</tissue>
    </source>
</reference>
<sequence length="666" mass="77193">MFSQNVFKLSRSCLQNKILLRNSSIVTLLDEPFHITRICVKTVVSNYTQRIYLAKFETEEIDQLKPHKLILTVRPNEFEKLPPKCSSCGSILQTSEPLKNGFLVKEKFLESIKQNQLHRLQCVSCFKLRHYNNRLSSPLPNNEIIDQLMHIRSTSSLILYVVDMFDIEGTLMDKVLSYIGKRKRIIIVGNKIDRFPKEHGVKGEVQLERMKDLLKHICFQRGLEGCNFRDICLISAKTGFGLETLVKKISKHREVDMDIYLVGCTNVGKSSLYNLLQNMLNVHMSKRLPPQAIVHYTPVTTVSLLRSDISMRRLWRLQDRLKKGPWEVEKEYSFDGNFLEFLGVNKPELKPELKLIESSNALKEKKVELVDEEELCKEKKQCFIYDTPGVYNSSQLLQFLTVEEMHKLYPELWIVPRTFLLQPGSCLFIGGLARLDYNSISKIESDSANIQLAKSAESIFVTVMMSPSVPCHPTVIESADVKYEKLFVNNVLEVPIGNELRYKEFPRLLPKTYQVIGKNLNINACDLVLHGLGWLSVASVFNTKVELTLHTPNGIGQELREKPLLPYSVRSKEGRGQMYRGHFNRRLYGHTRKRNPEFVQVFHEQNQSVYAWNKKIEEKFVRERALIKEEKRLKQLEEGVVLGKWKTLTEKEEKFKIESREKQLPS</sequence>
<dbReference type="OrthoDB" id="1696305at2759"/>